<evidence type="ECO:0000313" key="3">
    <source>
        <dbReference type="Proteomes" id="UP000076532"/>
    </source>
</evidence>
<reference evidence="2 3" key="1">
    <citation type="journal article" date="2016" name="Mol. Biol. Evol.">
        <title>Comparative Genomics of Early-Diverging Mushroom-Forming Fungi Provides Insights into the Origins of Lignocellulose Decay Capabilities.</title>
        <authorList>
            <person name="Nagy L.G."/>
            <person name="Riley R."/>
            <person name="Tritt A."/>
            <person name="Adam C."/>
            <person name="Daum C."/>
            <person name="Floudas D."/>
            <person name="Sun H."/>
            <person name="Yadav J.S."/>
            <person name="Pangilinan J."/>
            <person name="Larsson K.H."/>
            <person name="Matsuura K."/>
            <person name="Barry K."/>
            <person name="Labutti K."/>
            <person name="Kuo R."/>
            <person name="Ohm R.A."/>
            <person name="Bhattacharya S.S."/>
            <person name="Shirouzu T."/>
            <person name="Yoshinaga Y."/>
            <person name="Martin F.M."/>
            <person name="Grigoriev I.V."/>
            <person name="Hibbett D.S."/>
        </authorList>
    </citation>
    <scope>NUCLEOTIDE SEQUENCE [LARGE SCALE GENOMIC DNA]</scope>
    <source>
        <strain evidence="2 3">CBS 109695</strain>
    </source>
</reference>
<dbReference type="STRING" id="436010.A0A166D8H1"/>
<evidence type="ECO:0000256" key="1">
    <source>
        <dbReference type="SAM" id="MobiDB-lite"/>
    </source>
</evidence>
<dbReference type="EMBL" id="KV417617">
    <property type="protein sequence ID" value="KZP14435.1"/>
    <property type="molecule type" value="Genomic_DNA"/>
</dbReference>
<organism evidence="2 3">
    <name type="scientific">Athelia psychrophila</name>
    <dbReference type="NCBI Taxonomy" id="1759441"/>
    <lineage>
        <taxon>Eukaryota</taxon>
        <taxon>Fungi</taxon>
        <taxon>Dikarya</taxon>
        <taxon>Basidiomycota</taxon>
        <taxon>Agaricomycotina</taxon>
        <taxon>Agaricomycetes</taxon>
        <taxon>Agaricomycetidae</taxon>
        <taxon>Atheliales</taxon>
        <taxon>Atheliaceae</taxon>
        <taxon>Athelia</taxon>
    </lineage>
</organism>
<name>A0A166D8H1_9AGAM</name>
<keyword evidence="3" id="KW-1185">Reference proteome</keyword>
<accession>A0A166D8H1</accession>
<feature type="compositionally biased region" description="Polar residues" evidence="1">
    <location>
        <begin position="80"/>
        <end position="94"/>
    </location>
</feature>
<dbReference type="AlphaFoldDB" id="A0A166D8H1"/>
<sequence>MVIVDEKAFMNPPKPYFAADEAQGLPTFPYHRRSTTLATLPSQLLLKIDYMSFPQMTSTNRPTYTSLVRPPYTSDPFPVSSASPSYTPRVTNGRSTTSSTPPLTPSSSSIDIATATHSVQRETQVLDNFIALKVREDVWADDSELHLERHESIKDHYDFMQPRSRLEDLVRNYGVREGARCVDAPPKSRRGSTPLQFSALSITFSPRSVGLVLMSQGRKRTIVQVARTREEKLDYAAKRLIRELGVWLTGSSTRR</sequence>
<evidence type="ECO:0000313" key="2">
    <source>
        <dbReference type="EMBL" id="KZP14435.1"/>
    </source>
</evidence>
<protein>
    <submittedName>
        <fullName evidence="2">Uncharacterized protein</fullName>
    </submittedName>
</protein>
<proteinExistence type="predicted"/>
<feature type="region of interest" description="Disordered" evidence="1">
    <location>
        <begin position="76"/>
        <end position="107"/>
    </location>
</feature>
<dbReference type="OrthoDB" id="2536866at2759"/>
<feature type="compositionally biased region" description="Low complexity" evidence="1">
    <location>
        <begin position="95"/>
        <end position="107"/>
    </location>
</feature>
<gene>
    <name evidence="2" type="ORF">FIBSPDRAFT_868245</name>
</gene>
<dbReference type="Proteomes" id="UP000076532">
    <property type="component" value="Unassembled WGS sequence"/>
</dbReference>